<reference evidence="10" key="1">
    <citation type="submission" date="2020-05" db="EMBL/GenBank/DDBJ databases">
        <title>Mycena genomes resolve the evolution of fungal bioluminescence.</title>
        <authorList>
            <person name="Tsai I.J."/>
        </authorList>
    </citation>
    <scope>NUCLEOTIDE SEQUENCE</scope>
    <source>
        <strain evidence="10">110903Hualien_Pintung</strain>
    </source>
</reference>
<evidence type="ECO:0000259" key="8">
    <source>
        <dbReference type="Pfam" id="PF09402"/>
    </source>
</evidence>
<dbReference type="EMBL" id="JACAZE010000001">
    <property type="protein sequence ID" value="KAF7322946.1"/>
    <property type="molecule type" value="Genomic_DNA"/>
</dbReference>
<feature type="compositionally biased region" description="Polar residues" evidence="7">
    <location>
        <begin position="193"/>
        <end position="205"/>
    </location>
</feature>
<sequence>MSRLTAAEIVKEGRYLDPDFDPATLTVSQLLGVFGFHGITYPMPFSKPKLVAVFNSEIKANGPRLRTARLKAAASIASDDGITDGVTGKPLAAERQQPVRRSSRRLSRAPTEEPEPEPARPDPPKRRRSSAQPNLGGPSRKAIEPVEPVLVEESEPEEEKPVRKIGRKKTLESAGQQLRRVSHAEDSGWEDNNVFQSGAESSSPARPQKRKSTAPKKKRKSVSAPPEMFLPSSSPPRIQDVSPNSPPQSKFEPDLPPSVTREMRLMAPKLPPLSFSPKQDADETFDNGESDYPDDGPTEDFAALEAEEEQEVDEEEEEDYNSIVSRKIAEGGISKPATQAGTAGKLIRVMLFLLSIGASLGVWNFKLESAAIGYCDTNRPTNNALNELRDHRRAVDVCNRDNTTMPGGEPCPLPSLVPHPDTCTPCPAHGKCSQFEVTCDTGYLLEPHSSLFFVPSVAPDLFWRLLRNATDGFPGLGSIGLPPRCVEDRRVNRLGRAAKKELGELRGQRLCAGSHGSQPFTDAQGGDARRWGREMNDLAKVIGARIPKDKAPDNFGALFTEALQQLSRYEEIIIGEDISSKQRFVAAKTPSLTWDCKIIVQSRAVWEEWRAMVYGLFALVVSTIGARGLRSRRVAEDARIQELANTALDTLMAQDRAYHSDPLSASVPYLSSLQLRDVVLAREHSVARRAKLWTRVEKIVEENANVRANLEEVDGGDEMRVWRWIGTKSPTKLE</sequence>
<comment type="subcellular location">
    <subcellularLocation>
        <location evidence="1">Nucleus inner membrane</location>
    </subcellularLocation>
</comment>
<dbReference type="GO" id="GO:0005783">
    <property type="term" value="C:endoplasmic reticulum"/>
    <property type="evidence" value="ECO:0007669"/>
    <property type="project" value="TreeGrafter"/>
</dbReference>
<keyword evidence="2" id="KW-0597">Phosphoprotein</keyword>
<keyword evidence="3" id="KW-0812">Transmembrane</keyword>
<accession>A0A8H6TUE5</accession>
<dbReference type="PANTHER" id="PTHR47808">
    <property type="entry name" value="INNER NUCLEAR MEMBRANE PROTEIN HEH2-RELATED"/>
    <property type="match status" value="1"/>
</dbReference>
<comment type="caution">
    <text evidence="10">The sequence shown here is derived from an EMBL/GenBank/DDBJ whole genome shotgun (WGS) entry which is preliminary data.</text>
</comment>
<dbReference type="OrthoDB" id="5376590at2759"/>
<feature type="domain" description="Man1/Src1-like C-terminal" evidence="8">
    <location>
        <begin position="356"/>
        <end position="726"/>
    </location>
</feature>
<organism evidence="10 11">
    <name type="scientific">Mycena chlorophos</name>
    <name type="common">Agaric fungus</name>
    <name type="synonym">Agaricus chlorophos</name>
    <dbReference type="NCBI Taxonomy" id="658473"/>
    <lineage>
        <taxon>Eukaryota</taxon>
        <taxon>Fungi</taxon>
        <taxon>Dikarya</taxon>
        <taxon>Basidiomycota</taxon>
        <taxon>Agaricomycotina</taxon>
        <taxon>Agaricomycetes</taxon>
        <taxon>Agaricomycetidae</taxon>
        <taxon>Agaricales</taxon>
        <taxon>Marasmiineae</taxon>
        <taxon>Mycenaceae</taxon>
        <taxon>Mycena</taxon>
    </lineage>
</organism>
<feature type="region of interest" description="Disordered" evidence="7">
    <location>
        <begin position="74"/>
        <end position="299"/>
    </location>
</feature>
<evidence type="ECO:0000256" key="7">
    <source>
        <dbReference type="SAM" id="MobiDB-lite"/>
    </source>
</evidence>
<dbReference type="InterPro" id="IPR044780">
    <property type="entry name" value="Heh2/Src1"/>
</dbReference>
<dbReference type="AlphaFoldDB" id="A0A8H6TUE5"/>
<evidence type="ECO:0000259" key="9">
    <source>
        <dbReference type="Pfam" id="PF12949"/>
    </source>
</evidence>
<evidence type="ECO:0000256" key="5">
    <source>
        <dbReference type="ARBA" id="ARBA00023136"/>
    </source>
</evidence>
<evidence type="ECO:0000256" key="2">
    <source>
        <dbReference type="ARBA" id="ARBA00022553"/>
    </source>
</evidence>
<feature type="compositionally biased region" description="Basic residues" evidence="7">
    <location>
        <begin position="207"/>
        <end position="221"/>
    </location>
</feature>
<dbReference type="GO" id="GO:0071763">
    <property type="term" value="P:nuclear membrane organization"/>
    <property type="evidence" value="ECO:0007669"/>
    <property type="project" value="TreeGrafter"/>
</dbReference>
<keyword evidence="11" id="KW-1185">Reference proteome</keyword>
<dbReference type="Pfam" id="PF12949">
    <property type="entry name" value="HeH"/>
    <property type="match status" value="1"/>
</dbReference>
<gene>
    <name evidence="10" type="ORF">HMN09_00074100</name>
</gene>
<dbReference type="PANTHER" id="PTHR47808:SF2">
    <property type="entry name" value="LEM DOMAIN-CONTAINING PROTEIN 2"/>
    <property type="match status" value="1"/>
</dbReference>
<dbReference type="Gene3D" id="1.10.10.1180">
    <property type="entry name" value="MAN1, winged-helix domain"/>
    <property type="match status" value="1"/>
</dbReference>
<dbReference type="GO" id="GO:0003682">
    <property type="term" value="F:chromatin binding"/>
    <property type="evidence" value="ECO:0007669"/>
    <property type="project" value="InterPro"/>
</dbReference>
<dbReference type="GO" id="GO:0005637">
    <property type="term" value="C:nuclear inner membrane"/>
    <property type="evidence" value="ECO:0007669"/>
    <property type="project" value="UniProtKB-SubCell"/>
</dbReference>
<protein>
    <submittedName>
        <fullName evidence="10">MSC domain-containing protein</fullName>
    </submittedName>
</protein>
<name>A0A8H6TUE5_MYCCL</name>
<evidence type="ECO:0000256" key="6">
    <source>
        <dbReference type="ARBA" id="ARBA00023242"/>
    </source>
</evidence>
<evidence type="ECO:0000256" key="3">
    <source>
        <dbReference type="ARBA" id="ARBA00022692"/>
    </source>
</evidence>
<keyword evidence="5" id="KW-0472">Membrane</keyword>
<feature type="compositionally biased region" description="Acidic residues" evidence="7">
    <location>
        <begin position="282"/>
        <end position="298"/>
    </location>
</feature>
<dbReference type="Proteomes" id="UP000613580">
    <property type="component" value="Unassembled WGS sequence"/>
</dbReference>
<evidence type="ECO:0000256" key="4">
    <source>
        <dbReference type="ARBA" id="ARBA00022989"/>
    </source>
</evidence>
<proteinExistence type="predicted"/>
<dbReference type="Pfam" id="PF09402">
    <property type="entry name" value="MSC"/>
    <property type="match status" value="1"/>
</dbReference>
<dbReference type="InterPro" id="IPR018996">
    <property type="entry name" value="Man1/Src1-like_C"/>
</dbReference>
<evidence type="ECO:0000313" key="10">
    <source>
        <dbReference type="EMBL" id="KAF7322946.1"/>
    </source>
</evidence>
<feature type="domain" description="HeH/LEM" evidence="9">
    <location>
        <begin position="22"/>
        <end position="55"/>
    </location>
</feature>
<keyword evidence="6" id="KW-0539">Nucleus</keyword>
<dbReference type="InterPro" id="IPR041885">
    <property type="entry name" value="MAN1_winged_helix_dom"/>
</dbReference>
<keyword evidence="4" id="KW-1133">Transmembrane helix</keyword>
<evidence type="ECO:0000256" key="1">
    <source>
        <dbReference type="ARBA" id="ARBA00004540"/>
    </source>
</evidence>
<evidence type="ECO:0000313" key="11">
    <source>
        <dbReference type="Proteomes" id="UP000613580"/>
    </source>
</evidence>
<dbReference type="InterPro" id="IPR025856">
    <property type="entry name" value="HeH/LEM_domain"/>
</dbReference>
<dbReference type="GO" id="GO:0034399">
    <property type="term" value="C:nuclear periphery"/>
    <property type="evidence" value="ECO:0007669"/>
    <property type="project" value="TreeGrafter"/>
</dbReference>